<reference evidence="1 2" key="1">
    <citation type="submission" date="2014-01" db="EMBL/GenBank/DDBJ databases">
        <authorList>
            <consortium name="Genome Consortium for Active Teaching"/>
            <person name="Sontag T.C."/>
            <person name="Newman J.D."/>
        </authorList>
    </citation>
    <scope>NUCLEOTIDE SEQUENCE [LARGE SCALE GENOMIC DNA]</scope>
    <source>
        <strain evidence="1 2">DSM 19056</strain>
    </source>
</reference>
<accession>A0A246B6H7</accession>
<sequence length="574" mass="67940">MADLETRMNFKTIIDYKEIHGESKDISFAESLIKGIPSVTLLNYISGFNIKLYLSDTGNESHLIQLQLLNNLVIKAGKPTLEKFNEVIKKHIDRQEWPIVLWRYSNLLFYELIFKNYNTLPDKDFSEEQTKDFLDAYLILNSVTSNRFNITSDEIQEAVLKEEIESIFLPNFIYQKDYASTTELSNQITRCFKLFEFLENSEKFKDLTKKYYNHLNIKDSKDLIYNLLTIFGQVGINDPIAMRKQIIPLSDLTSLLSIDYIQSLTINDTISTYTTDNSFRTLRNKMLYQYSTYTYFLLDINFLIDQLYKAQIFSFKSFIEKNGYKGDFLSVKGKEFMEDIYFRLIMEKCFPHYIRRSGNDVKKHDGNELCDYYLRKGNEIILIEFKDILLNADLKEKSDKEALYSALDKKFFENQKNDPKGIKQLYNAIKYIEKNEIYFDDIFENGKPNIYPVVVYTDLSFGYEGINKILKQKLNELMNSESFEKTTVKEVTFINLSYFELHEDHLKQGIIEIQEYIEEYHKHTKNEKYSTTPFEVFSRFYLRENEKQILGNPSFMLEILKQIFPPELDDLLTN</sequence>
<gene>
    <name evidence="1" type="ORF">AP75_13605</name>
</gene>
<evidence type="ECO:0000313" key="1">
    <source>
        <dbReference type="EMBL" id="OWK96989.1"/>
    </source>
</evidence>
<dbReference type="Proteomes" id="UP000197587">
    <property type="component" value="Unassembled WGS sequence"/>
</dbReference>
<protein>
    <submittedName>
        <fullName evidence="1">Uncharacterized protein</fullName>
    </submittedName>
</protein>
<name>A0A246B6H7_9FLAO</name>
<proteinExistence type="predicted"/>
<keyword evidence="2" id="KW-1185">Reference proteome</keyword>
<comment type="caution">
    <text evidence="1">The sequence shown here is derived from an EMBL/GenBank/DDBJ whole genome shotgun (WGS) entry which is preliminary data.</text>
</comment>
<dbReference type="AlphaFoldDB" id="A0A246B6H7"/>
<reference evidence="1 2" key="2">
    <citation type="submission" date="2017-05" db="EMBL/GenBank/DDBJ databases">
        <title>Genome of Chryseobacterium haifense.</title>
        <authorList>
            <person name="Newman J.D."/>
        </authorList>
    </citation>
    <scope>NUCLEOTIDE SEQUENCE [LARGE SCALE GENOMIC DNA]</scope>
    <source>
        <strain evidence="1 2">DSM 19056</strain>
    </source>
</reference>
<dbReference type="RefSeq" id="WP_088264978.1">
    <property type="nucleotide sequence ID" value="NZ_JASZ02000060.1"/>
</dbReference>
<dbReference type="EMBL" id="JASZ02000060">
    <property type="protein sequence ID" value="OWK96989.1"/>
    <property type="molecule type" value="Genomic_DNA"/>
</dbReference>
<evidence type="ECO:0000313" key="2">
    <source>
        <dbReference type="Proteomes" id="UP000197587"/>
    </source>
</evidence>
<organism evidence="1 2">
    <name type="scientific">Kaistella haifensis DSM 19056</name>
    <dbReference type="NCBI Taxonomy" id="1450526"/>
    <lineage>
        <taxon>Bacteria</taxon>
        <taxon>Pseudomonadati</taxon>
        <taxon>Bacteroidota</taxon>
        <taxon>Flavobacteriia</taxon>
        <taxon>Flavobacteriales</taxon>
        <taxon>Weeksellaceae</taxon>
        <taxon>Chryseobacterium group</taxon>
        <taxon>Kaistella</taxon>
    </lineage>
</organism>